<evidence type="ECO:0000256" key="3">
    <source>
        <dbReference type="ARBA" id="ARBA00022630"/>
    </source>
</evidence>
<dbReference type="GO" id="GO:0002097">
    <property type="term" value="P:tRNA wobble base modification"/>
    <property type="evidence" value="ECO:0007669"/>
    <property type="project" value="UniProtKB-UniRule"/>
</dbReference>
<comment type="catalytic activity">
    <reaction evidence="10">
        <text>5-aminomethyl-2-thiouridine(34) in tRNA + S-adenosyl-L-methionine = 5-methylaminomethyl-2-thiouridine(34) in tRNA + S-adenosyl-L-homocysteine + H(+)</text>
        <dbReference type="Rhea" id="RHEA:19569"/>
        <dbReference type="Rhea" id="RHEA-COMP:10195"/>
        <dbReference type="Rhea" id="RHEA-COMP:10197"/>
        <dbReference type="ChEBI" id="CHEBI:15378"/>
        <dbReference type="ChEBI" id="CHEBI:57856"/>
        <dbReference type="ChEBI" id="CHEBI:59789"/>
        <dbReference type="ChEBI" id="CHEBI:74454"/>
        <dbReference type="ChEBI" id="CHEBI:74455"/>
        <dbReference type="EC" id="2.1.1.61"/>
    </reaction>
</comment>
<dbReference type="SUPFAM" id="SSF51905">
    <property type="entry name" value="FAD/NAD(P)-binding domain"/>
    <property type="match status" value="1"/>
</dbReference>
<dbReference type="NCBIfam" id="NF033855">
    <property type="entry name" value="tRNA_MNMC2"/>
    <property type="match status" value="1"/>
</dbReference>
<comment type="cofactor">
    <cofactor evidence="10">
        <name>FAD</name>
        <dbReference type="ChEBI" id="CHEBI:57692"/>
    </cofactor>
</comment>
<sequence length="670" mass="72948">MTKPAASKPSANRPPSNIENAHISWQEDGAPYSPDYDDVYFSRQGGMAETDHVFLTANNLQARWRTADQHPDAGVFTIAELGFGTGLNFLSCWRLWQQTACKRLRLHFISCEKHPLSVDALHQALSQWPELSDLSVQLLSHYPDHSGGYHRLLLRAGNNQSNRVVLDLYYGDALTLLQQQSSAQARVDAWFLDGFSPAHNPDLWSDAMLAGIAALSRPGTTLSSYSVTGRVVRALRVLDFDVEKRPGFGAKRQMLFARKAQAPDSPPEPSLTNNVQHAVVIGAGLAGATVARALADRGIRVTVLEQLPAIARGASGNAQAIVQMRLNRQADTHWQFHLHSYLFALRYYRDLAAISDNAIAWHSCGVLTLDSAYTNTRHQAGNAARRREPDAYAHYPTRLLRRVSAGESREICGIDLTEDGYLQPQGGWLNPAATCRVCLEHPLITVRRNVRVAAISNNAGRWQCLDDHQQPMSDSDVLVVANSYLAREFQQSATYPVTALRGQITEVAASDASAALKMVVCTERYLAPANSDGLHCIGASYVKNSTATDLSENEQAENLEKSALIRQPVNLGAPAGLSGRASVRGGSGDYMPIAGVVPDPDLDGTDPAPLPGLFISTGHGSHGTASCPILAEHIACLALAEASPLPVALAECIAPMRFIRRQRRRQLKSN</sequence>
<reference evidence="14" key="1">
    <citation type="submission" date="2016-07" db="EMBL/GenBank/DDBJ databases">
        <authorList>
            <person name="Florea S."/>
            <person name="Webb J.S."/>
            <person name="Jaromczyk J."/>
            <person name="Schardl C.L."/>
        </authorList>
    </citation>
    <scope>NUCLEOTIDE SEQUENCE [LARGE SCALE GENOMIC DNA]</scope>
    <source>
        <strain evidence="14">KCTC 42131</strain>
    </source>
</reference>
<gene>
    <name evidence="10" type="primary">mnmC</name>
    <name evidence="13" type="ORF">PHACT_13280</name>
</gene>
<evidence type="ECO:0000256" key="8">
    <source>
        <dbReference type="ARBA" id="ARBA00023002"/>
    </source>
</evidence>
<dbReference type="RefSeq" id="WP_070118759.1">
    <property type="nucleotide sequence ID" value="NZ_MASR01000002.1"/>
</dbReference>
<evidence type="ECO:0000256" key="6">
    <source>
        <dbReference type="ARBA" id="ARBA00022694"/>
    </source>
</evidence>
<dbReference type="GO" id="GO:0016645">
    <property type="term" value="F:oxidoreductase activity, acting on the CH-NH group of donors"/>
    <property type="evidence" value="ECO:0007669"/>
    <property type="project" value="InterPro"/>
</dbReference>
<comment type="subcellular location">
    <subcellularLocation>
        <location evidence="10">Cytoplasm</location>
    </subcellularLocation>
</comment>
<proteinExistence type="inferred from homology"/>
<comment type="caution">
    <text evidence="13">The sequence shown here is derived from an EMBL/GenBank/DDBJ whole genome shotgun (WGS) entry which is preliminary data.</text>
</comment>
<feature type="domain" description="FAD dependent oxidoreductase" evidence="11">
    <location>
        <begin position="278"/>
        <end position="636"/>
    </location>
</feature>
<evidence type="ECO:0000256" key="7">
    <source>
        <dbReference type="ARBA" id="ARBA00022827"/>
    </source>
</evidence>
<dbReference type="GO" id="GO:0032259">
    <property type="term" value="P:methylation"/>
    <property type="evidence" value="ECO:0007669"/>
    <property type="project" value="UniProtKB-KW"/>
</dbReference>
<dbReference type="OrthoDB" id="9786494at2"/>
<feature type="domain" description="MnmC-like methyltransferase" evidence="12">
    <location>
        <begin position="130"/>
        <end position="259"/>
    </location>
</feature>
<dbReference type="EMBL" id="MASR01000002">
    <property type="protein sequence ID" value="OFE11509.1"/>
    <property type="molecule type" value="Genomic_DNA"/>
</dbReference>
<dbReference type="InterPro" id="IPR008471">
    <property type="entry name" value="MnmC-like_methylTransf"/>
</dbReference>
<comment type="function">
    <text evidence="10">Catalyzes the last two steps in the biosynthesis of 5-methylaminomethyl-2-thiouridine (mnm(5)s(2)U) at the wobble position (U34) in tRNA. Catalyzes the FAD-dependent demodification of cmnm(5)s(2)U34 to nm(5)s(2)U34, followed by the transfer of a methyl group from S-adenosyl-L-methionine to nm(5)s(2)U34, to form mnm(5)s(2)U34.</text>
</comment>
<dbReference type="GO" id="GO:0050660">
    <property type="term" value="F:flavin adenine dinucleotide binding"/>
    <property type="evidence" value="ECO:0007669"/>
    <property type="project" value="UniProtKB-UniRule"/>
</dbReference>
<keyword evidence="4 10" id="KW-0808">Transferase</keyword>
<dbReference type="InterPro" id="IPR017610">
    <property type="entry name" value="tRNA_S-uridine_synth_MnmC_C"/>
</dbReference>
<keyword evidence="1 10" id="KW-0963">Cytoplasm</keyword>
<dbReference type="Proteomes" id="UP000175669">
    <property type="component" value="Unassembled WGS sequence"/>
</dbReference>
<dbReference type="InterPro" id="IPR029063">
    <property type="entry name" value="SAM-dependent_MTases_sf"/>
</dbReference>
<dbReference type="EC" id="2.1.1.61" evidence="10"/>
<comment type="similarity">
    <text evidence="10">In the C-terminal section; belongs to the DAO family.</text>
</comment>
<organism evidence="13 14">
    <name type="scientific">Pseudohongiella acticola</name>
    <dbReference type="NCBI Taxonomy" id="1524254"/>
    <lineage>
        <taxon>Bacteria</taxon>
        <taxon>Pseudomonadati</taxon>
        <taxon>Pseudomonadota</taxon>
        <taxon>Gammaproteobacteria</taxon>
        <taxon>Pseudomonadales</taxon>
        <taxon>Pseudohongiellaceae</taxon>
        <taxon>Pseudohongiella</taxon>
    </lineage>
</organism>
<dbReference type="InterPro" id="IPR047785">
    <property type="entry name" value="tRNA_MNMC2"/>
</dbReference>
<dbReference type="PANTHER" id="PTHR13847">
    <property type="entry name" value="SARCOSINE DEHYDROGENASE-RELATED"/>
    <property type="match status" value="1"/>
</dbReference>
<evidence type="ECO:0000313" key="13">
    <source>
        <dbReference type="EMBL" id="OFE11509.1"/>
    </source>
</evidence>
<dbReference type="PANTHER" id="PTHR13847:SF283">
    <property type="entry name" value="TRNA 5-METHYLAMINOMETHYL-2-THIOURIDINE BIOSYNTHESIS BIFUNCTIONAL PROTEIN MNMC"/>
    <property type="match status" value="1"/>
</dbReference>
<feature type="region of interest" description="FAD-dependent cmnm(5)s(2)U34 oxidoreductase" evidence="10">
    <location>
        <begin position="281"/>
        <end position="670"/>
    </location>
</feature>
<keyword evidence="3 10" id="KW-0285">Flavoprotein</keyword>
<accession>A0A1E8CGL6</accession>
<dbReference type="NCBIfam" id="NF002481">
    <property type="entry name" value="PRK01747.1-2"/>
    <property type="match status" value="1"/>
</dbReference>
<dbReference type="InterPro" id="IPR036188">
    <property type="entry name" value="FAD/NAD-bd_sf"/>
</dbReference>
<evidence type="ECO:0000256" key="1">
    <source>
        <dbReference type="ARBA" id="ARBA00022490"/>
    </source>
</evidence>
<name>A0A1E8CGL6_9GAMM</name>
<keyword evidence="8 10" id="KW-0560">Oxidoreductase</keyword>
<evidence type="ECO:0000313" key="14">
    <source>
        <dbReference type="Proteomes" id="UP000175669"/>
    </source>
</evidence>
<keyword evidence="2 10" id="KW-0489">Methyltransferase</keyword>
<dbReference type="InterPro" id="IPR023032">
    <property type="entry name" value="tRNA_MAMT_biosynth_bifunc_MnmC"/>
</dbReference>
<keyword evidence="14" id="KW-1185">Reference proteome</keyword>
<keyword evidence="6 10" id="KW-0819">tRNA processing</keyword>
<dbReference type="InterPro" id="IPR006076">
    <property type="entry name" value="FAD-dep_OxRdtase"/>
</dbReference>
<evidence type="ECO:0000256" key="4">
    <source>
        <dbReference type="ARBA" id="ARBA00022679"/>
    </source>
</evidence>
<dbReference type="Gene3D" id="3.40.50.150">
    <property type="entry name" value="Vaccinia Virus protein VP39"/>
    <property type="match status" value="1"/>
</dbReference>
<protein>
    <recommendedName>
        <fullName evidence="10">tRNA 5-methylaminomethyl-2-thiouridine biosynthesis bifunctional protein MnmC</fullName>
        <shortName evidence="10">tRNA mnm(5)s(2)U biosynthesis bifunctional protein</shortName>
    </recommendedName>
    <domain>
        <recommendedName>
            <fullName evidence="10">tRNA (mnm(5)s(2)U34)-methyltransferase</fullName>
            <ecNumber evidence="10">2.1.1.61</ecNumber>
        </recommendedName>
    </domain>
    <domain>
        <recommendedName>
            <fullName evidence="10">FAD-dependent cmnm(5)s(2)U34 oxidoreductase</fullName>
            <ecNumber evidence="10">1.5.-.-</ecNumber>
        </recommendedName>
    </domain>
</protein>
<dbReference type="GO" id="GO:0004808">
    <property type="term" value="F:tRNA (5-methylaminomethyl-2-thiouridylate)(34)-methyltransferase activity"/>
    <property type="evidence" value="ECO:0007669"/>
    <property type="project" value="UniProtKB-EC"/>
</dbReference>
<dbReference type="Gene3D" id="3.50.50.60">
    <property type="entry name" value="FAD/NAD(P)-binding domain"/>
    <property type="match status" value="1"/>
</dbReference>
<dbReference type="Pfam" id="PF01266">
    <property type="entry name" value="DAO"/>
    <property type="match status" value="1"/>
</dbReference>
<dbReference type="NCBIfam" id="TIGR03197">
    <property type="entry name" value="MnmC_Cterm"/>
    <property type="match status" value="1"/>
</dbReference>
<evidence type="ECO:0000256" key="2">
    <source>
        <dbReference type="ARBA" id="ARBA00022603"/>
    </source>
</evidence>
<keyword evidence="9 10" id="KW-0511">Multifunctional enzyme</keyword>
<evidence type="ECO:0000259" key="11">
    <source>
        <dbReference type="Pfam" id="PF01266"/>
    </source>
</evidence>
<dbReference type="AlphaFoldDB" id="A0A1E8CGL6"/>
<evidence type="ECO:0000256" key="10">
    <source>
        <dbReference type="HAMAP-Rule" id="MF_01102"/>
    </source>
</evidence>
<keyword evidence="5 10" id="KW-0949">S-adenosyl-L-methionine</keyword>
<evidence type="ECO:0000256" key="9">
    <source>
        <dbReference type="ARBA" id="ARBA00023268"/>
    </source>
</evidence>
<dbReference type="HAMAP" id="MF_01102">
    <property type="entry name" value="MnmC"/>
    <property type="match status" value="1"/>
</dbReference>
<keyword evidence="7 10" id="KW-0274">FAD</keyword>
<evidence type="ECO:0000256" key="5">
    <source>
        <dbReference type="ARBA" id="ARBA00022691"/>
    </source>
</evidence>
<evidence type="ECO:0000259" key="12">
    <source>
        <dbReference type="Pfam" id="PF05430"/>
    </source>
</evidence>
<dbReference type="Gene3D" id="3.30.9.10">
    <property type="entry name" value="D-Amino Acid Oxidase, subunit A, domain 2"/>
    <property type="match status" value="1"/>
</dbReference>
<dbReference type="GO" id="GO:0005737">
    <property type="term" value="C:cytoplasm"/>
    <property type="evidence" value="ECO:0007669"/>
    <property type="project" value="UniProtKB-SubCell"/>
</dbReference>
<feature type="region of interest" description="tRNA (mnm(5)s(2)U34)-methyltransferase" evidence="10">
    <location>
        <begin position="1"/>
        <end position="260"/>
    </location>
</feature>
<dbReference type="EC" id="1.5.-.-" evidence="10"/>
<dbReference type="Pfam" id="PF05430">
    <property type="entry name" value="Methyltransf_30"/>
    <property type="match status" value="1"/>
</dbReference>
<dbReference type="STRING" id="1524254.PHACT_13280"/>
<comment type="similarity">
    <text evidence="10">In the N-terminal section; belongs to the methyltransferase superfamily. tRNA (mnm(5)s(2)U34)-methyltransferase family.</text>
</comment>